<dbReference type="PANTHER" id="PTHR30006">
    <property type="entry name" value="THIAMINE-BINDING PERIPLASMIC PROTEIN-RELATED"/>
    <property type="match status" value="1"/>
</dbReference>
<feature type="signal peptide" evidence="2">
    <location>
        <begin position="1"/>
        <end position="37"/>
    </location>
</feature>
<keyword evidence="1 2" id="KW-0732">Signal</keyword>
<gene>
    <name evidence="3" type="ORF">NP075_01130</name>
</gene>
<dbReference type="InterPro" id="IPR005948">
    <property type="entry name" value="ThiB-like"/>
</dbReference>
<dbReference type="EMBL" id="CP101989">
    <property type="protein sequence ID" value="UUI65374.1"/>
    <property type="molecule type" value="Genomic_DNA"/>
</dbReference>
<evidence type="ECO:0000256" key="1">
    <source>
        <dbReference type="ARBA" id="ARBA00022729"/>
    </source>
</evidence>
<keyword evidence="4" id="KW-1185">Reference proteome</keyword>
<dbReference type="Pfam" id="PF13343">
    <property type="entry name" value="SBP_bac_6"/>
    <property type="match status" value="1"/>
</dbReference>
<dbReference type="SUPFAM" id="SSF53850">
    <property type="entry name" value="Periplasmic binding protein-like II"/>
    <property type="match status" value="1"/>
</dbReference>
<organism evidence="3 4">
    <name type="scientific">Cellulomonas wangsupingiae</name>
    <dbReference type="NCBI Taxonomy" id="2968085"/>
    <lineage>
        <taxon>Bacteria</taxon>
        <taxon>Bacillati</taxon>
        <taxon>Actinomycetota</taxon>
        <taxon>Actinomycetes</taxon>
        <taxon>Micrococcales</taxon>
        <taxon>Cellulomonadaceae</taxon>
        <taxon>Cellulomonas</taxon>
    </lineage>
</organism>
<dbReference type="RefSeq" id="WP_227564658.1">
    <property type="nucleotide sequence ID" value="NZ_CP101989.1"/>
</dbReference>
<reference evidence="3 4" key="1">
    <citation type="submission" date="2022-07" db="EMBL/GenBank/DDBJ databases">
        <title>Novel species in genus cellulomonas.</title>
        <authorList>
            <person name="Ye L."/>
        </authorList>
    </citation>
    <scope>NUCLEOTIDE SEQUENCE [LARGE SCALE GENOMIC DNA]</scope>
    <source>
        <strain evidence="4">zg-Y908</strain>
    </source>
</reference>
<dbReference type="NCBIfam" id="TIGR01254">
    <property type="entry name" value="sfuA"/>
    <property type="match status" value="1"/>
</dbReference>
<proteinExistence type="predicted"/>
<evidence type="ECO:0000256" key="2">
    <source>
        <dbReference type="SAM" id="SignalP"/>
    </source>
</evidence>
<dbReference type="PROSITE" id="PS51257">
    <property type="entry name" value="PROKAR_LIPOPROTEIN"/>
    <property type="match status" value="1"/>
</dbReference>
<evidence type="ECO:0000313" key="4">
    <source>
        <dbReference type="Proteomes" id="UP001317322"/>
    </source>
</evidence>
<name>A0ABY5K4J5_9CELL</name>
<dbReference type="Gene3D" id="3.40.190.10">
    <property type="entry name" value="Periplasmic binding protein-like II"/>
    <property type="match status" value="2"/>
</dbReference>
<feature type="chain" id="PRO_5046761468" evidence="2">
    <location>
        <begin position="38"/>
        <end position="364"/>
    </location>
</feature>
<dbReference type="PANTHER" id="PTHR30006:SF2">
    <property type="entry name" value="ABC TRANSPORTER SUBSTRATE-BINDING PROTEIN"/>
    <property type="match status" value="1"/>
</dbReference>
<dbReference type="CDD" id="cd13545">
    <property type="entry name" value="PBP2_TbpA"/>
    <property type="match status" value="1"/>
</dbReference>
<sequence length="364" mass="37745">MTTPRTTPPLRRGAVAVAAGCSLVALTACSAIGGANADDEASAAGTVTLVTHESFGLSEGLLEQFEDETGLSVEIVQQADAGALVNQLVLTKDAPLGDLVYGIDNAFASRALDEGVVVPADVTAPAGADAAAHAVPGDDDGALTAIDFGDVCLNIDTAWFAAQGVPEPTTLDSLLDPAYRDLLVVPDPVTSSPGLAFLLATVGAYGEDGWVDYWAGLRDNGLQVADGWSEAYYTDFTAGGGDGPRPVVLSYASSPPFTVPEGGDEPTTCALLDTCFRQVEYAGVLAGAANPEGAAQLLDFLLSDEVQADIPVSMYMYPVSSSVDLPDEWARWAPLSDAPYSVAPGDITEHREQWLTTWSDTVIG</sequence>
<dbReference type="Proteomes" id="UP001317322">
    <property type="component" value="Chromosome"/>
</dbReference>
<protein>
    <submittedName>
        <fullName evidence="3">Thiamine ABC transporter substrate-binding protein</fullName>
    </submittedName>
</protein>
<evidence type="ECO:0000313" key="3">
    <source>
        <dbReference type="EMBL" id="UUI65374.1"/>
    </source>
</evidence>
<accession>A0ABY5K4J5</accession>